<evidence type="ECO:0000313" key="5">
    <source>
        <dbReference type="Proteomes" id="UP001186452"/>
    </source>
</evidence>
<dbReference type="Pfam" id="PF00294">
    <property type="entry name" value="PfkB"/>
    <property type="match status" value="1"/>
</dbReference>
<keyword evidence="1" id="KW-0808">Transferase</keyword>
<comment type="caution">
    <text evidence="4">The sequence shown here is derived from an EMBL/GenBank/DDBJ whole genome shotgun (WGS) entry which is preliminary data.</text>
</comment>
<accession>A0ABU3ZBW5</accession>
<dbReference type="InterPro" id="IPR002173">
    <property type="entry name" value="Carboh/pur_kinase_PfkB_CS"/>
</dbReference>
<dbReference type="PANTHER" id="PTHR10584:SF166">
    <property type="entry name" value="RIBOKINASE"/>
    <property type="match status" value="1"/>
</dbReference>
<dbReference type="SUPFAM" id="SSF53613">
    <property type="entry name" value="Ribokinase-like"/>
    <property type="match status" value="1"/>
</dbReference>
<evidence type="ECO:0000259" key="3">
    <source>
        <dbReference type="Pfam" id="PF00294"/>
    </source>
</evidence>
<proteinExistence type="predicted"/>
<keyword evidence="5" id="KW-1185">Reference proteome</keyword>
<dbReference type="GO" id="GO:0016301">
    <property type="term" value="F:kinase activity"/>
    <property type="evidence" value="ECO:0007669"/>
    <property type="project" value="UniProtKB-KW"/>
</dbReference>
<dbReference type="InterPro" id="IPR011611">
    <property type="entry name" value="PfkB_dom"/>
</dbReference>
<keyword evidence="2 4" id="KW-0418">Kinase</keyword>
<feature type="domain" description="Carbohydrate kinase PfkB" evidence="3">
    <location>
        <begin position="2"/>
        <end position="288"/>
    </location>
</feature>
<evidence type="ECO:0000256" key="2">
    <source>
        <dbReference type="ARBA" id="ARBA00022777"/>
    </source>
</evidence>
<dbReference type="EMBL" id="JAWJZI010000001">
    <property type="protein sequence ID" value="MDV5167468.1"/>
    <property type="molecule type" value="Genomic_DNA"/>
</dbReference>
<name>A0ABU3ZBW5_9GAMM</name>
<sequence length="302" mass="32187">MANVMLVANLNCDRVLQLKEPLQAGGRHHYQDLGRRLGGGGANTGLALVYAGHQVSLVSQVGRDETADWLLAEASLKGLNCSLLQRNDIVTPELMLLMTPDGERTIIRPERPAFTLGTAPDFTKWDAIYINSSADGVALWARKALEANKNKQSLKNRQVLVVAQLPKSLDPRPCQVLITSRSDLEAHLLSSGDAVKISDISAFDYARTVAGEALEFFIVTDGANGTTVYTEFGPEFVAAQAVDVVDTTGAGDAYAAGVIHGLLASLSITESMAVGTQWASIAVATKSSVPGDEFQAYLAQSE</sequence>
<protein>
    <submittedName>
        <fullName evidence="4">PfkB family carbohydrate kinase</fullName>
    </submittedName>
</protein>
<dbReference type="RefSeq" id="WP_317520018.1">
    <property type="nucleotide sequence ID" value="NZ_JAWJZI010000001.1"/>
</dbReference>
<dbReference type="Gene3D" id="3.40.1190.20">
    <property type="match status" value="1"/>
</dbReference>
<evidence type="ECO:0000313" key="4">
    <source>
        <dbReference type="EMBL" id="MDV5167468.1"/>
    </source>
</evidence>
<organism evidence="4 5">
    <name type="scientific">Photobacterium rosenbergii</name>
    <dbReference type="NCBI Taxonomy" id="294936"/>
    <lineage>
        <taxon>Bacteria</taxon>
        <taxon>Pseudomonadati</taxon>
        <taxon>Pseudomonadota</taxon>
        <taxon>Gammaproteobacteria</taxon>
        <taxon>Vibrionales</taxon>
        <taxon>Vibrionaceae</taxon>
        <taxon>Photobacterium</taxon>
    </lineage>
</organism>
<dbReference type="PROSITE" id="PS00584">
    <property type="entry name" value="PFKB_KINASES_2"/>
    <property type="match status" value="1"/>
</dbReference>
<dbReference type="PANTHER" id="PTHR10584">
    <property type="entry name" value="SUGAR KINASE"/>
    <property type="match status" value="1"/>
</dbReference>
<evidence type="ECO:0000256" key="1">
    <source>
        <dbReference type="ARBA" id="ARBA00022679"/>
    </source>
</evidence>
<dbReference type="Proteomes" id="UP001186452">
    <property type="component" value="Unassembled WGS sequence"/>
</dbReference>
<dbReference type="InterPro" id="IPR029056">
    <property type="entry name" value="Ribokinase-like"/>
</dbReference>
<reference evidence="4 5" key="1">
    <citation type="submission" date="2023-10" db="EMBL/GenBank/DDBJ databases">
        <title>Marine bacteria isolated from horseshoe crab.</title>
        <authorList>
            <person name="Cheng T.H."/>
        </authorList>
    </citation>
    <scope>NUCLEOTIDE SEQUENCE [LARGE SCALE GENOMIC DNA]</scope>
    <source>
        <strain evidence="4 5">HSC6</strain>
    </source>
</reference>
<gene>
    <name evidence="4" type="ORF">R2X38_00475</name>
</gene>